<name>A0A538SGM1_UNCEI</name>
<reference evidence="4 5" key="1">
    <citation type="journal article" date="2019" name="Nat. Microbiol.">
        <title>Mediterranean grassland soil C-N compound turnover is dependent on rainfall and depth, and is mediated by genomically divergent microorganisms.</title>
        <authorList>
            <person name="Diamond S."/>
            <person name="Andeer P.F."/>
            <person name="Li Z."/>
            <person name="Crits-Christoph A."/>
            <person name="Burstein D."/>
            <person name="Anantharaman K."/>
            <person name="Lane K.R."/>
            <person name="Thomas B.C."/>
            <person name="Pan C."/>
            <person name="Northen T.R."/>
            <person name="Banfield J.F."/>
        </authorList>
    </citation>
    <scope>NUCLEOTIDE SEQUENCE [LARGE SCALE GENOMIC DNA]</scope>
    <source>
        <strain evidence="4">WS_1</strain>
    </source>
</reference>
<feature type="compositionally biased region" description="Basic and acidic residues" evidence="2">
    <location>
        <begin position="1"/>
        <end position="11"/>
    </location>
</feature>
<organism evidence="4 5">
    <name type="scientific">Eiseniibacteriota bacterium</name>
    <dbReference type="NCBI Taxonomy" id="2212470"/>
    <lineage>
        <taxon>Bacteria</taxon>
        <taxon>Candidatus Eiseniibacteriota</taxon>
    </lineage>
</organism>
<dbReference type="InterPro" id="IPR017853">
    <property type="entry name" value="GH"/>
</dbReference>
<evidence type="ECO:0000313" key="5">
    <source>
        <dbReference type="Proteomes" id="UP000316292"/>
    </source>
</evidence>
<evidence type="ECO:0000256" key="2">
    <source>
        <dbReference type="SAM" id="MobiDB-lite"/>
    </source>
</evidence>
<dbReference type="Proteomes" id="UP000316292">
    <property type="component" value="Unassembled WGS sequence"/>
</dbReference>
<sequence>MVPRQGRREGSDTLAAAGEVGRVAPESQRVGRRGRRRIETIARGGTRSRPLSFWAFAVLFLLAAAPPARAQEDTRALWVVRYSLTSSGSVDRVVEVATQLNQNTLFVQVRGRGDAYYPSDLVPRAEELESMPREYDPLTRMVERAHAQGLEVQAWINVYLVWSAGRPPQSALHVVNAHPDWIAVRSDGKKLVEMVPEEFQEERVEGMYLAPGNPAVRRHVRDVVREIVTHYAVDGIHLDYVRNPQPDVGYDAGTRTAFEREFGIDPMEFAGAPDSSLLARVGQDGVTDLRARWMQWQREQVTALVRDVRNDLDLINPRLKLTAAVIADQTAALNRYLQDWPTWLREGIIDAAVPMAYSPNTTTVVRQLAAARSIPTDRHLYAGIAIYNQGARDAADKIRRAQQLGFDGIALFSYDAVAARTGYMRAFHLLFRHLLDVLRDRPLDSKRVIEGAHAVTPEHVRERVLLLRPGRDRLLERGVRVFHIDVEADGGPAERLGRTGAHDLVIHHDDGVPDLDLGMHDLAVGTRHARSLCRAERLLVELDDLGSVLHGDRWGDGGVARWNSLHAGHS</sequence>
<gene>
    <name evidence="4" type="ORF">E6K71_02495</name>
</gene>
<dbReference type="PANTHER" id="PTHR43405:SF1">
    <property type="entry name" value="GLYCOSYL HYDROLASE DIGH"/>
    <property type="match status" value="1"/>
</dbReference>
<dbReference type="Gene3D" id="3.20.20.80">
    <property type="entry name" value="Glycosidases"/>
    <property type="match status" value="1"/>
</dbReference>
<dbReference type="PANTHER" id="PTHR43405">
    <property type="entry name" value="GLYCOSYL HYDROLASE DIGH"/>
    <property type="match status" value="1"/>
</dbReference>
<dbReference type="AlphaFoldDB" id="A0A538SGM1"/>
<dbReference type="InterPro" id="IPR052177">
    <property type="entry name" value="Divisome_Glycosyl_Hydrolase"/>
</dbReference>
<evidence type="ECO:0000313" key="4">
    <source>
        <dbReference type="EMBL" id="TMQ50516.1"/>
    </source>
</evidence>
<evidence type="ECO:0000256" key="1">
    <source>
        <dbReference type="ARBA" id="ARBA00022729"/>
    </source>
</evidence>
<protein>
    <recommendedName>
        <fullName evidence="3">Glycosyl hydrolase-like 10 domain-containing protein</fullName>
    </recommendedName>
</protein>
<dbReference type="SUPFAM" id="SSF51445">
    <property type="entry name" value="(Trans)glycosidases"/>
    <property type="match status" value="1"/>
</dbReference>
<dbReference type="Pfam" id="PF02638">
    <property type="entry name" value="GHL10"/>
    <property type="match status" value="1"/>
</dbReference>
<feature type="domain" description="Glycosyl hydrolase-like 10" evidence="3">
    <location>
        <begin position="92"/>
        <end position="389"/>
    </location>
</feature>
<comment type="caution">
    <text evidence="4">The sequence shown here is derived from an EMBL/GenBank/DDBJ whole genome shotgun (WGS) entry which is preliminary data.</text>
</comment>
<keyword evidence="1" id="KW-0732">Signal</keyword>
<accession>A0A538SGM1</accession>
<proteinExistence type="predicted"/>
<evidence type="ECO:0000259" key="3">
    <source>
        <dbReference type="Pfam" id="PF02638"/>
    </source>
</evidence>
<dbReference type="EMBL" id="VBOR01000033">
    <property type="protein sequence ID" value="TMQ50516.1"/>
    <property type="molecule type" value="Genomic_DNA"/>
</dbReference>
<dbReference type="InterPro" id="IPR003790">
    <property type="entry name" value="GHL10"/>
</dbReference>
<feature type="region of interest" description="Disordered" evidence="2">
    <location>
        <begin position="1"/>
        <end position="33"/>
    </location>
</feature>